<dbReference type="PANTHER" id="PTHR30408:SF12">
    <property type="entry name" value="TYPE I RESTRICTION ENZYME MJAVIII SPECIFICITY SUBUNIT"/>
    <property type="match status" value="1"/>
</dbReference>
<organism evidence="6 7">
    <name type="scientific">Fructobacillus tropaeoli</name>
    <dbReference type="NCBI Taxonomy" id="709323"/>
    <lineage>
        <taxon>Bacteria</taxon>
        <taxon>Bacillati</taxon>
        <taxon>Bacillota</taxon>
        <taxon>Bacilli</taxon>
        <taxon>Lactobacillales</taxon>
        <taxon>Lactobacillaceae</taxon>
        <taxon>Fructobacillus</taxon>
    </lineage>
</organism>
<evidence type="ECO:0000256" key="4">
    <source>
        <dbReference type="SAM" id="Coils"/>
    </source>
</evidence>
<keyword evidence="2" id="KW-0680">Restriction system</keyword>
<dbReference type="InterPro" id="IPR044946">
    <property type="entry name" value="Restrct_endonuc_typeI_TRD_sf"/>
</dbReference>
<dbReference type="Proteomes" id="UP001314262">
    <property type="component" value="Unassembled WGS sequence"/>
</dbReference>
<reference evidence="6 7" key="1">
    <citation type="submission" date="2023-10" db="EMBL/GenBank/DDBJ databases">
        <authorList>
            <person name="Botero Cardona J."/>
        </authorList>
    </citation>
    <scope>NUCLEOTIDE SEQUENCE [LARGE SCALE GENOMIC DNA]</scope>
    <source>
        <strain evidence="6 7">R-53137</strain>
    </source>
</reference>
<keyword evidence="6" id="KW-0378">Hydrolase</keyword>
<accession>A0ABM9Q462</accession>
<feature type="domain" description="Type I restriction modification DNA specificity" evidence="5">
    <location>
        <begin position="216"/>
        <end position="392"/>
    </location>
</feature>
<dbReference type="CDD" id="cd17286">
    <property type="entry name" value="RMtype1_S_Lla161ORF747P_TRD1-CR1_like"/>
    <property type="match status" value="1"/>
</dbReference>
<protein>
    <submittedName>
        <fullName evidence="6">Restriction endonuclease S subunit (HsdS)</fullName>
        <ecNumber evidence="6">3.1.21.3</ecNumber>
    </submittedName>
</protein>
<keyword evidence="6" id="KW-0540">Nuclease</keyword>
<keyword evidence="4" id="KW-0175">Coiled coil</keyword>
<feature type="domain" description="Type I restriction modification DNA specificity" evidence="5">
    <location>
        <begin position="15"/>
        <end position="188"/>
    </location>
</feature>
<evidence type="ECO:0000313" key="7">
    <source>
        <dbReference type="Proteomes" id="UP001314262"/>
    </source>
</evidence>
<dbReference type="EC" id="3.1.21.3" evidence="6"/>
<evidence type="ECO:0000259" key="5">
    <source>
        <dbReference type="Pfam" id="PF01420"/>
    </source>
</evidence>
<keyword evidence="6" id="KW-0255">Endonuclease</keyword>
<dbReference type="InterPro" id="IPR052021">
    <property type="entry name" value="Type-I_RS_S_subunit"/>
</dbReference>
<dbReference type="CDD" id="cd17513">
    <property type="entry name" value="RMtype1_S_AveSPN6ORF1907P_TRD2-CR2_like"/>
    <property type="match status" value="1"/>
</dbReference>
<dbReference type="Gene3D" id="1.10.287.1120">
    <property type="entry name" value="Bipartite methylase S protein"/>
    <property type="match status" value="1"/>
</dbReference>
<comment type="caution">
    <text evidence="6">The sequence shown here is derived from an EMBL/GenBank/DDBJ whole genome shotgun (WGS) entry which is preliminary data.</text>
</comment>
<dbReference type="PANTHER" id="PTHR30408">
    <property type="entry name" value="TYPE-1 RESTRICTION ENZYME ECOKI SPECIFICITY PROTEIN"/>
    <property type="match status" value="1"/>
</dbReference>
<dbReference type="GO" id="GO:0009035">
    <property type="term" value="F:type I site-specific deoxyribonuclease activity"/>
    <property type="evidence" value="ECO:0007669"/>
    <property type="project" value="UniProtKB-EC"/>
</dbReference>
<sequence length="404" mass="45539">MNKNVPKIRFQGFHDDWEQRKLGCLGKVVTGNTPKTSEAENWNDDDSGHVWITPSDISSLKTYDSERHLTAEGWGKARQLPEKSVLITSIASIGKNTVNEVPAAFNQQINAIIPKENDADFILNSMINATPRFKAIAGQTATAIINKSTFEKFEITVPKHEEQKSIGQLLNSFDMIITLHQRKLNLLQEQKKSLLQKMFPKKDEKIPEIRFNGFTDDWEQRKLEGFSDKTFGGGTPKTSNPQFWNGSIPWIQSSDLKVDKVQAVSAKKHITEKGLESSATKLIPKNSIAIVTRVGVGKLSVMPYEYATSQDFLSLSYLNVEINFAIYAIYRKLMQEAHSVQGTSIKGITKSELLSKKIATPSESKEQEKIGSLFERLDNLITLHQRKLDALQEQKKGLLQKMFV</sequence>
<dbReference type="Gene3D" id="3.90.220.20">
    <property type="entry name" value="DNA methylase specificity domains"/>
    <property type="match status" value="2"/>
</dbReference>
<evidence type="ECO:0000256" key="2">
    <source>
        <dbReference type="ARBA" id="ARBA00022747"/>
    </source>
</evidence>
<dbReference type="EMBL" id="CAUZLT010000004">
    <property type="protein sequence ID" value="CAK1247671.1"/>
    <property type="molecule type" value="Genomic_DNA"/>
</dbReference>
<name>A0ABM9Q462_9LACO</name>
<evidence type="ECO:0000256" key="1">
    <source>
        <dbReference type="ARBA" id="ARBA00010923"/>
    </source>
</evidence>
<keyword evidence="7" id="KW-1185">Reference proteome</keyword>
<dbReference type="InterPro" id="IPR000055">
    <property type="entry name" value="Restrct_endonuc_typeI_TRD"/>
</dbReference>
<dbReference type="RefSeq" id="WP_338349151.1">
    <property type="nucleotide sequence ID" value="NZ_CAUZLT010000004.1"/>
</dbReference>
<dbReference type="Pfam" id="PF01420">
    <property type="entry name" value="Methylase_S"/>
    <property type="match status" value="2"/>
</dbReference>
<comment type="similarity">
    <text evidence="1">Belongs to the type-I restriction system S methylase family.</text>
</comment>
<proteinExistence type="inferred from homology"/>
<dbReference type="SUPFAM" id="SSF116734">
    <property type="entry name" value="DNA methylase specificity domain"/>
    <property type="match status" value="2"/>
</dbReference>
<evidence type="ECO:0000256" key="3">
    <source>
        <dbReference type="ARBA" id="ARBA00023125"/>
    </source>
</evidence>
<feature type="coiled-coil region" evidence="4">
    <location>
        <begin position="374"/>
        <end position="401"/>
    </location>
</feature>
<evidence type="ECO:0000313" key="6">
    <source>
        <dbReference type="EMBL" id="CAK1247671.1"/>
    </source>
</evidence>
<gene>
    <name evidence="6" type="ORF">R53137_KAKDMLNK_01136</name>
</gene>
<keyword evidence="3" id="KW-0238">DNA-binding</keyword>